<feature type="region of interest" description="Disordered" evidence="2">
    <location>
        <begin position="550"/>
        <end position="573"/>
    </location>
</feature>
<feature type="transmembrane region" description="Helical" evidence="3">
    <location>
        <begin position="401"/>
        <end position="422"/>
    </location>
</feature>
<dbReference type="Pfam" id="PF18654">
    <property type="entry name" value="LegC3_N"/>
    <property type="match status" value="1"/>
</dbReference>
<name>A0A0W0WX93_9GAMM</name>
<keyword evidence="3" id="KW-1133">Transmembrane helix</keyword>
<keyword evidence="1" id="KW-0175">Coiled coil</keyword>
<dbReference type="AlphaFoldDB" id="A0A0W0WX93"/>
<evidence type="ECO:0000313" key="6">
    <source>
        <dbReference type="Proteomes" id="UP000054858"/>
    </source>
</evidence>
<feature type="domain" description="LegC3 N-terminal Legionellaceae" evidence="4">
    <location>
        <begin position="1"/>
        <end position="329"/>
    </location>
</feature>
<feature type="compositionally biased region" description="Basic and acidic residues" evidence="2">
    <location>
        <begin position="562"/>
        <end position="573"/>
    </location>
</feature>
<dbReference type="Proteomes" id="UP000054858">
    <property type="component" value="Unassembled WGS sequence"/>
</dbReference>
<feature type="coiled-coil region" evidence="1">
    <location>
        <begin position="195"/>
        <end position="222"/>
    </location>
</feature>
<keyword evidence="3" id="KW-0812">Transmembrane</keyword>
<feature type="region of interest" description="Disordered" evidence="2">
    <location>
        <begin position="68"/>
        <end position="93"/>
    </location>
</feature>
<feature type="coiled-coil region" evidence="1">
    <location>
        <begin position="335"/>
        <end position="400"/>
    </location>
</feature>
<evidence type="ECO:0000313" key="5">
    <source>
        <dbReference type="EMBL" id="KTD36927.1"/>
    </source>
</evidence>
<feature type="compositionally biased region" description="Basic and acidic residues" evidence="2">
    <location>
        <begin position="158"/>
        <end position="176"/>
    </location>
</feature>
<sequence length="573" mass="65877">MSLSDVHIEALLNQKFLDYFSTTPSYETLRQHCLARIPLRPIMDRVDESLQMVLAADKHQAKKQLEEEACKSQAEYDQREATSDVKEERDDRHRTHTLLRTLEEKHNAITHYAITISRTERQIRHIEQALILIEQDLRERRRLHPTTHQHSSGPISETAHEHHHSDGTHTHTHTHTHEEAITTLTQQHTSRSLELVRLRLQLDEQRSTKSRLQKEYEAIDREIKEQLPERQQQRQERACARAVRAQARLTADPDFTQLSADNRRILQKKISEHYATLNDQYRQLKSQAEQKCYPIYLAQLQQQLSTMPYLPWQANQALEQIIICMQQYLSEKDAEQRERIRLATIQQQLAALELELKQKQQRQIQLQANIPELQSQNAQLTQENQRLEQTIQKHQALNKRIIIAGMISLLFTLAFVAGPFLITAPVSATLFPLLLIPVAVAGLAMTGLFIAAAIYGIKNVLDARKKAHNEQTITDNIVTIDRENSNIQALITVEIPQLYTRIGETQNAIHTAQYEIAMHEQSAARTLAKASSITVDFTLPSFFAAPNAPGSFPLPSAPPLPEEERPDGRHQFY</sequence>
<reference evidence="5 6" key="1">
    <citation type="submission" date="2015-11" db="EMBL/GenBank/DDBJ databases">
        <title>Genomic analysis of 38 Legionella species identifies large and diverse effector repertoires.</title>
        <authorList>
            <person name="Burstein D."/>
            <person name="Amaro F."/>
            <person name="Zusman T."/>
            <person name="Lifshitz Z."/>
            <person name="Cohen O."/>
            <person name="Gilbert J.A."/>
            <person name="Pupko T."/>
            <person name="Shuman H.A."/>
            <person name="Segal G."/>
        </authorList>
    </citation>
    <scope>NUCLEOTIDE SEQUENCE [LARGE SCALE GENOMIC DNA]</scope>
    <source>
        <strain evidence="5 6">Oak Ridge-10</strain>
    </source>
</reference>
<organism evidence="5 6">
    <name type="scientific">Legionella oakridgensis</name>
    <dbReference type="NCBI Taxonomy" id="29423"/>
    <lineage>
        <taxon>Bacteria</taxon>
        <taxon>Pseudomonadati</taxon>
        <taxon>Pseudomonadota</taxon>
        <taxon>Gammaproteobacteria</taxon>
        <taxon>Legionellales</taxon>
        <taxon>Legionellaceae</taxon>
        <taxon>Legionella</taxon>
    </lineage>
</organism>
<dbReference type="PATRIC" id="fig|29423.5.peg.2165"/>
<comment type="caution">
    <text evidence="5">The sequence shown here is derived from an EMBL/GenBank/DDBJ whole genome shotgun (WGS) entry which is preliminary data.</text>
</comment>
<evidence type="ECO:0000259" key="4">
    <source>
        <dbReference type="Pfam" id="PF18654"/>
    </source>
</evidence>
<evidence type="ECO:0000256" key="3">
    <source>
        <dbReference type="SAM" id="Phobius"/>
    </source>
</evidence>
<protein>
    <submittedName>
        <fullName evidence="5">Substrate of the Dot/Icm secretion system</fullName>
    </submittedName>
</protein>
<accession>A0A0W0WX93</accession>
<feature type="region of interest" description="Disordered" evidence="2">
    <location>
        <begin position="144"/>
        <end position="176"/>
    </location>
</feature>
<evidence type="ECO:0000256" key="1">
    <source>
        <dbReference type="SAM" id="Coils"/>
    </source>
</evidence>
<proteinExistence type="predicted"/>
<dbReference type="EMBL" id="LNYP01000031">
    <property type="protein sequence ID" value="KTD36927.1"/>
    <property type="molecule type" value="Genomic_DNA"/>
</dbReference>
<keyword evidence="3" id="KW-0472">Membrane</keyword>
<gene>
    <name evidence="5" type="primary">pieE</name>
    <name evidence="5" type="ORF">Loak_2063</name>
</gene>
<evidence type="ECO:0000256" key="2">
    <source>
        <dbReference type="SAM" id="MobiDB-lite"/>
    </source>
</evidence>
<dbReference type="InterPro" id="IPR041357">
    <property type="entry name" value="LegC3_N_Legionellaceae"/>
</dbReference>
<feature type="transmembrane region" description="Helical" evidence="3">
    <location>
        <begin position="434"/>
        <end position="457"/>
    </location>
</feature>
<dbReference type="RefSeq" id="WP_058388942.1">
    <property type="nucleotide sequence ID" value="NZ_LCUA01000001.1"/>
</dbReference>